<keyword evidence="1" id="KW-0812">Transmembrane</keyword>
<keyword evidence="1" id="KW-0472">Membrane</keyword>
<gene>
    <name evidence="2" type="ORF">B0H17DRAFT_1331859</name>
</gene>
<dbReference type="Proteomes" id="UP001221757">
    <property type="component" value="Unassembled WGS sequence"/>
</dbReference>
<evidence type="ECO:0000256" key="1">
    <source>
        <dbReference type="SAM" id="Phobius"/>
    </source>
</evidence>
<evidence type="ECO:0000313" key="3">
    <source>
        <dbReference type="Proteomes" id="UP001221757"/>
    </source>
</evidence>
<evidence type="ECO:0000313" key="2">
    <source>
        <dbReference type="EMBL" id="KAJ7689101.1"/>
    </source>
</evidence>
<protein>
    <submittedName>
        <fullName evidence="2">Uncharacterized protein</fullName>
    </submittedName>
</protein>
<comment type="caution">
    <text evidence="2">The sequence shown here is derived from an EMBL/GenBank/DDBJ whole genome shotgun (WGS) entry which is preliminary data.</text>
</comment>
<proteinExistence type="predicted"/>
<name>A0AAD7GDB6_MYCRO</name>
<feature type="transmembrane region" description="Helical" evidence="1">
    <location>
        <begin position="80"/>
        <end position="103"/>
    </location>
</feature>
<sequence length="127" mass="13840">MSLLQSVASMSFFPRCLWLVSIIFQFLCSATPVLSLPTSLGSATPDQSRPDARCAPQSQLADLAARGIITDLSLDLGQTVAISIAGATFVSICILVFVCCFRVRKKVKEEDMRPLPPAERPPWARDN</sequence>
<keyword evidence="3" id="KW-1185">Reference proteome</keyword>
<reference evidence="2" key="1">
    <citation type="submission" date="2023-03" db="EMBL/GenBank/DDBJ databases">
        <title>Massive genome expansion in bonnet fungi (Mycena s.s.) driven by repeated elements and novel gene families across ecological guilds.</title>
        <authorList>
            <consortium name="Lawrence Berkeley National Laboratory"/>
            <person name="Harder C.B."/>
            <person name="Miyauchi S."/>
            <person name="Viragh M."/>
            <person name="Kuo A."/>
            <person name="Thoen E."/>
            <person name="Andreopoulos B."/>
            <person name="Lu D."/>
            <person name="Skrede I."/>
            <person name="Drula E."/>
            <person name="Henrissat B."/>
            <person name="Morin E."/>
            <person name="Kohler A."/>
            <person name="Barry K."/>
            <person name="LaButti K."/>
            <person name="Morin E."/>
            <person name="Salamov A."/>
            <person name="Lipzen A."/>
            <person name="Mereny Z."/>
            <person name="Hegedus B."/>
            <person name="Baldrian P."/>
            <person name="Stursova M."/>
            <person name="Weitz H."/>
            <person name="Taylor A."/>
            <person name="Grigoriev I.V."/>
            <person name="Nagy L.G."/>
            <person name="Martin F."/>
            <person name="Kauserud H."/>
        </authorList>
    </citation>
    <scope>NUCLEOTIDE SEQUENCE</scope>
    <source>
        <strain evidence="2">CBHHK067</strain>
    </source>
</reference>
<organism evidence="2 3">
    <name type="scientific">Mycena rosella</name>
    <name type="common">Pink bonnet</name>
    <name type="synonym">Agaricus rosellus</name>
    <dbReference type="NCBI Taxonomy" id="1033263"/>
    <lineage>
        <taxon>Eukaryota</taxon>
        <taxon>Fungi</taxon>
        <taxon>Dikarya</taxon>
        <taxon>Basidiomycota</taxon>
        <taxon>Agaricomycotina</taxon>
        <taxon>Agaricomycetes</taxon>
        <taxon>Agaricomycetidae</taxon>
        <taxon>Agaricales</taxon>
        <taxon>Marasmiineae</taxon>
        <taxon>Mycenaceae</taxon>
        <taxon>Mycena</taxon>
    </lineage>
</organism>
<dbReference type="EMBL" id="JARKIE010000074">
    <property type="protein sequence ID" value="KAJ7689101.1"/>
    <property type="molecule type" value="Genomic_DNA"/>
</dbReference>
<accession>A0AAD7GDB6</accession>
<keyword evidence="1" id="KW-1133">Transmembrane helix</keyword>
<dbReference type="AlphaFoldDB" id="A0AAD7GDB6"/>